<dbReference type="PANTHER" id="PTHR33112:SF1">
    <property type="entry name" value="HETEROKARYON INCOMPATIBILITY DOMAIN-CONTAINING PROTEIN"/>
    <property type="match status" value="1"/>
</dbReference>
<dbReference type="STRING" id="91928.A0A0D2BMI6"/>
<feature type="domain" description="Heterokaryon incompatibility" evidence="1">
    <location>
        <begin position="260"/>
        <end position="393"/>
    </location>
</feature>
<dbReference type="RefSeq" id="XP_016232595.1">
    <property type="nucleotide sequence ID" value="XM_016383972.1"/>
</dbReference>
<dbReference type="Pfam" id="PF06985">
    <property type="entry name" value="HET"/>
    <property type="match status" value="1"/>
</dbReference>
<dbReference type="AlphaFoldDB" id="A0A0D2BMI6"/>
<dbReference type="PANTHER" id="PTHR33112">
    <property type="entry name" value="DOMAIN PROTEIN, PUTATIVE-RELATED"/>
    <property type="match status" value="1"/>
</dbReference>
<dbReference type="GeneID" id="27336739"/>
<organism evidence="2 3">
    <name type="scientific">Exophiala spinifera</name>
    <dbReference type="NCBI Taxonomy" id="91928"/>
    <lineage>
        <taxon>Eukaryota</taxon>
        <taxon>Fungi</taxon>
        <taxon>Dikarya</taxon>
        <taxon>Ascomycota</taxon>
        <taxon>Pezizomycotina</taxon>
        <taxon>Eurotiomycetes</taxon>
        <taxon>Chaetothyriomycetidae</taxon>
        <taxon>Chaetothyriales</taxon>
        <taxon>Herpotrichiellaceae</taxon>
        <taxon>Exophiala</taxon>
    </lineage>
</organism>
<dbReference type="Proteomes" id="UP000053328">
    <property type="component" value="Unassembled WGS sequence"/>
</dbReference>
<evidence type="ECO:0000313" key="3">
    <source>
        <dbReference type="Proteomes" id="UP000053328"/>
    </source>
</evidence>
<accession>A0A0D2BMI6</accession>
<dbReference type="InterPro" id="IPR010730">
    <property type="entry name" value="HET"/>
</dbReference>
<evidence type="ECO:0000259" key="1">
    <source>
        <dbReference type="Pfam" id="PF06985"/>
    </source>
</evidence>
<protein>
    <recommendedName>
        <fullName evidence="1">Heterokaryon incompatibility domain-containing protein</fullName>
    </recommendedName>
</protein>
<dbReference type="VEuPathDB" id="FungiDB:PV08_09656"/>
<dbReference type="OrthoDB" id="5135333at2759"/>
<dbReference type="EMBL" id="KN847498">
    <property type="protein sequence ID" value="KIW12379.1"/>
    <property type="molecule type" value="Genomic_DNA"/>
</dbReference>
<sequence>MYRLRETSSVSALGVIANPANIFKDPSFQVSIPYRKPQQTGETLVGGPYGSKACTKDDKGKVCLRCWRWSLTGVRDTRKLVEGSGGHQNSLLGKHWGYPAEMLDADCPMCRLFGMHSEDFQSINGPMQGRRYDLRELTFTVKLPQSRSSGHLATTAKFWYLVPSSAPRSNFAQLAGSGSCIGLADGRDGSAASPSDHLMPVLIDPNTINYNTIETWLALCDRNHRGTCDFLPTETVPHLRLIDCLALPPKLVDAMPRRKYAALSYVWGRGGVKEQLEGDTVVWRLLPQTIRDAMTVTRKLGLRYLWVDRYCIPPPLLQEQISKMDVIYSGAELVIVAAAGGDIEYGLPGVGARKRTQQPYATVGKDVFASTLTDFDSMMHTCSWWKRAWCFQEALLSRRRLIFTDEKVYFLCRNMLCVETLSIPFEDPSHRPRTRMDSSTGFFDWLVTGGSSRENPDQIRAILSAYSGKGMSFESDGLNAIAGVLRAFARVDKRGLEFRSYGGLAITGPPTTNSFVSALLWAHWIPRGRRPGGFPSWSWVGWTGSFRASSISREVDHEMEALLLEGDGTTTVSWEGFVARSRPDDGIFPLSLYIRLHALTCMVQVCYRPSAGKDQRYVVPVQRLPGGKVRYATVSLGYACSDTGGLDDDDLHVALVQRPQKCVLLVPHDDARKLSGIALLVRKVGDEHYERTGMFQFEYFGNVYDEMGNYDSFLLSTDERAAVEGFDFQREWICLG</sequence>
<proteinExistence type="predicted"/>
<dbReference type="HOGENOM" id="CLU_002639_4_4_1"/>
<gene>
    <name evidence="2" type="ORF">PV08_09656</name>
</gene>
<name>A0A0D2BMI6_9EURO</name>
<keyword evidence="3" id="KW-1185">Reference proteome</keyword>
<reference evidence="2 3" key="1">
    <citation type="submission" date="2015-01" db="EMBL/GenBank/DDBJ databases">
        <title>The Genome Sequence of Exophiala spinifera CBS89968.</title>
        <authorList>
            <consortium name="The Broad Institute Genomics Platform"/>
            <person name="Cuomo C."/>
            <person name="de Hoog S."/>
            <person name="Gorbushina A."/>
            <person name="Stielow B."/>
            <person name="Teixiera M."/>
            <person name="Abouelleil A."/>
            <person name="Chapman S.B."/>
            <person name="Priest M."/>
            <person name="Young S.K."/>
            <person name="Wortman J."/>
            <person name="Nusbaum C."/>
            <person name="Birren B."/>
        </authorList>
    </citation>
    <scope>NUCLEOTIDE SEQUENCE [LARGE SCALE GENOMIC DNA]</scope>
    <source>
        <strain evidence="2 3">CBS 89968</strain>
    </source>
</reference>
<evidence type="ECO:0000313" key="2">
    <source>
        <dbReference type="EMBL" id="KIW12379.1"/>
    </source>
</evidence>